<proteinExistence type="predicted"/>
<reference evidence="6" key="1">
    <citation type="submission" date="2023-10" db="EMBL/GenBank/DDBJ databases">
        <title>Genome assembly of Pristionchus species.</title>
        <authorList>
            <person name="Yoshida K."/>
            <person name="Sommer R.J."/>
        </authorList>
    </citation>
    <scope>NUCLEOTIDE SEQUENCE</scope>
    <source>
        <strain evidence="6">RS0144</strain>
    </source>
</reference>
<dbReference type="GO" id="GO:0030672">
    <property type="term" value="C:synaptic vesicle membrane"/>
    <property type="evidence" value="ECO:0007669"/>
    <property type="project" value="TreeGrafter"/>
</dbReference>
<evidence type="ECO:0000313" key="6">
    <source>
        <dbReference type="EMBL" id="GMT01068.1"/>
    </source>
</evidence>
<feature type="domain" description="C2" evidence="5">
    <location>
        <begin position="196"/>
        <end position="317"/>
    </location>
</feature>
<evidence type="ECO:0000256" key="2">
    <source>
        <dbReference type="ARBA" id="ARBA00022837"/>
    </source>
</evidence>
<keyword evidence="7" id="KW-1185">Reference proteome</keyword>
<dbReference type="FunFam" id="2.60.40.150:FF:000167">
    <property type="entry name" value="Multiple C2 domains, transmembrane 2a"/>
    <property type="match status" value="1"/>
</dbReference>
<evidence type="ECO:0000256" key="3">
    <source>
        <dbReference type="SAM" id="MobiDB-lite"/>
    </source>
</evidence>
<keyword evidence="4" id="KW-0472">Membrane</keyword>
<dbReference type="GO" id="GO:0046928">
    <property type="term" value="P:regulation of neurotransmitter secretion"/>
    <property type="evidence" value="ECO:0007669"/>
    <property type="project" value="TreeGrafter"/>
</dbReference>
<dbReference type="PROSITE" id="PS50004">
    <property type="entry name" value="C2"/>
    <property type="match status" value="2"/>
</dbReference>
<dbReference type="SMART" id="SM00239">
    <property type="entry name" value="C2"/>
    <property type="match status" value="2"/>
</dbReference>
<dbReference type="GO" id="GO:0005509">
    <property type="term" value="F:calcium ion binding"/>
    <property type="evidence" value="ECO:0007669"/>
    <property type="project" value="TreeGrafter"/>
</dbReference>
<dbReference type="AlphaFoldDB" id="A0AAV5U371"/>
<evidence type="ECO:0000259" key="5">
    <source>
        <dbReference type="PROSITE" id="PS50004"/>
    </source>
</evidence>
<feature type="domain" description="C2" evidence="5">
    <location>
        <begin position="341"/>
        <end position="458"/>
    </location>
</feature>
<dbReference type="InterPro" id="IPR000008">
    <property type="entry name" value="C2_dom"/>
</dbReference>
<organism evidence="6 7">
    <name type="scientific">Pristionchus entomophagus</name>
    <dbReference type="NCBI Taxonomy" id="358040"/>
    <lineage>
        <taxon>Eukaryota</taxon>
        <taxon>Metazoa</taxon>
        <taxon>Ecdysozoa</taxon>
        <taxon>Nematoda</taxon>
        <taxon>Chromadorea</taxon>
        <taxon>Rhabditida</taxon>
        <taxon>Rhabditina</taxon>
        <taxon>Diplogasteromorpha</taxon>
        <taxon>Diplogasteroidea</taxon>
        <taxon>Neodiplogasteridae</taxon>
        <taxon>Pristionchus</taxon>
    </lineage>
</organism>
<dbReference type="EMBL" id="BTSX01000005">
    <property type="protein sequence ID" value="GMT01068.1"/>
    <property type="molecule type" value="Genomic_DNA"/>
</dbReference>
<name>A0AAV5U371_9BILA</name>
<dbReference type="Gene3D" id="2.60.40.150">
    <property type="entry name" value="C2 domain"/>
    <property type="match status" value="2"/>
</dbReference>
<protein>
    <recommendedName>
        <fullName evidence="5">C2 domain-containing protein</fullName>
    </recommendedName>
</protein>
<keyword evidence="2" id="KW-0106">Calcium</keyword>
<dbReference type="PANTHER" id="PTHR45911:SF4">
    <property type="entry name" value="MULTIPLE C2 AND TRANSMEMBRANE DOMAIN-CONTAINING PROTEIN"/>
    <property type="match status" value="1"/>
</dbReference>
<evidence type="ECO:0000256" key="1">
    <source>
        <dbReference type="ARBA" id="ARBA00022723"/>
    </source>
</evidence>
<feature type="transmembrane region" description="Helical" evidence="4">
    <location>
        <begin position="637"/>
        <end position="663"/>
    </location>
</feature>
<dbReference type="Proteomes" id="UP001432027">
    <property type="component" value="Unassembled WGS sequence"/>
</dbReference>
<dbReference type="SUPFAM" id="SSF49562">
    <property type="entry name" value="C2 domain (Calcium/lipid-binding domain, CaLB)"/>
    <property type="match status" value="2"/>
</dbReference>
<comment type="caution">
    <text evidence="6">The sequence shown here is derived from an EMBL/GenBank/DDBJ whole genome shotgun (WGS) entry which is preliminary data.</text>
</comment>
<evidence type="ECO:0000313" key="7">
    <source>
        <dbReference type="Proteomes" id="UP001432027"/>
    </source>
</evidence>
<feature type="compositionally biased region" description="Polar residues" evidence="3">
    <location>
        <begin position="1"/>
        <end position="18"/>
    </location>
</feature>
<keyword evidence="4" id="KW-1133">Transmembrane helix</keyword>
<feature type="non-terminal residue" evidence="6">
    <location>
        <position position="1"/>
    </location>
</feature>
<evidence type="ECO:0000256" key="4">
    <source>
        <dbReference type="SAM" id="Phobius"/>
    </source>
</evidence>
<sequence>SFLLSGTSDSNSRLVGSISSSPPPSPLLLYPNMLRSFSRSDSACISRRDSSMSSSSLPSPSEPPDTSATFVAVLVNLCVDRVENLPLEVADLHLVARVSGETRSLYTSQKLEGEEDEINDKVSLIVDDIGRSLTFEVIGKNKWRKDNVIDRGTIELVQCRLFKWQELSLVMEHVAIACSIQVHPITSSQKEEFCKRWGSAGVRVEHGRSVGRANTAECSIINIVLIKGFNIGDPLDPPDAAVKFKLGTEKYKSKVISKSSEPEWGESFEMKLPKGIEVMEMQIVCRRKKNLISTGELHLSGLPRDKAIRQEVILGPKSSLDIIVSVPAGLTNSSVLANVAPAYDNRFSLRNTFSAISEVGELVVKIIRADNVEAMDLGGKSDPFAILRMGNLRVRTHTHYATLFPEWNRLFVLPVEDIHAVIDVSLFDEDSTGKADFLGRVSVPLLQINGWERRWFPLKDRKLLKPAKGRVLLEMRLQYNMIRAVIRTFTPREKEYLMVTPKFKPSVLKASVNEIRRFGSSFTPVFQSIDDVMRWKKPSASFLSMIIFVFVILYMEVFHLPMFLVALILNSCWNSFVTTKEGPVTPPPTPKETDSNSSILSISDTLLELQETLAFITLLIQRFRNASDMTSPWLTSLAIFVLSAATVLLYLVPLRYLVLAWGINKFTKRLRKPPNFVDNNELLDFLSRVPSDRQLKEWDELTPTESFTTQPKKSVDSKL</sequence>
<keyword evidence="4" id="KW-0812">Transmembrane</keyword>
<keyword evidence="1" id="KW-0479">Metal-binding</keyword>
<accession>A0AAV5U371</accession>
<dbReference type="PANTHER" id="PTHR45911">
    <property type="entry name" value="C2 DOMAIN-CONTAINING PROTEIN"/>
    <property type="match status" value="1"/>
</dbReference>
<dbReference type="Pfam" id="PF00168">
    <property type="entry name" value="C2"/>
    <property type="match status" value="2"/>
</dbReference>
<gene>
    <name evidence="6" type="ORF">PENTCL1PPCAC_23242</name>
</gene>
<dbReference type="InterPro" id="IPR035892">
    <property type="entry name" value="C2_domain_sf"/>
</dbReference>
<feature type="region of interest" description="Disordered" evidence="3">
    <location>
        <begin position="1"/>
        <end position="26"/>
    </location>
</feature>
<feature type="transmembrane region" description="Helical" evidence="4">
    <location>
        <begin position="542"/>
        <end position="569"/>
    </location>
</feature>